<keyword evidence="1" id="KW-0805">Transcription regulation</keyword>
<dbReference type="InterPro" id="IPR002577">
    <property type="entry name" value="HTH_HxlR"/>
</dbReference>
<dbReference type="PANTHER" id="PTHR33204">
    <property type="entry name" value="TRANSCRIPTIONAL REGULATOR, MARR FAMILY"/>
    <property type="match status" value="1"/>
</dbReference>
<dbReference type="SUPFAM" id="SSF46785">
    <property type="entry name" value="Winged helix' DNA-binding domain"/>
    <property type="match status" value="1"/>
</dbReference>
<feature type="domain" description="HTH hxlR-type" evidence="4">
    <location>
        <begin position="13"/>
        <end position="112"/>
    </location>
</feature>
<keyword evidence="2" id="KW-0238">DNA-binding</keyword>
<evidence type="ECO:0000256" key="2">
    <source>
        <dbReference type="ARBA" id="ARBA00023125"/>
    </source>
</evidence>
<dbReference type="InterPro" id="IPR036388">
    <property type="entry name" value="WH-like_DNA-bd_sf"/>
</dbReference>
<accession>A0A939J4E7</accession>
<keyword evidence="3" id="KW-0804">Transcription</keyword>
<name>A0A939J4E7_9HYPH</name>
<dbReference type="PROSITE" id="PS51118">
    <property type="entry name" value="HTH_HXLR"/>
    <property type="match status" value="1"/>
</dbReference>
<dbReference type="Gene3D" id="1.10.10.10">
    <property type="entry name" value="Winged helix-like DNA-binding domain superfamily/Winged helix DNA-binding domain"/>
    <property type="match status" value="1"/>
</dbReference>
<reference evidence="5" key="1">
    <citation type="submission" date="2020-12" db="EMBL/GenBank/DDBJ databases">
        <title>Oil enriched cultivation method for isolating marine PHA-producing bacteria.</title>
        <authorList>
            <person name="Zheng W."/>
            <person name="Yu S."/>
            <person name="Huang Y."/>
        </authorList>
    </citation>
    <scope>NUCLEOTIDE SEQUENCE</scope>
    <source>
        <strain evidence="5">SY-2-12</strain>
    </source>
</reference>
<dbReference type="Proteomes" id="UP000664096">
    <property type="component" value="Unassembled WGS sequence"/>
</dbReference>
<comment type="caution">
    <text evidence="5">The sequence shown here is derived from an EMBL/GenBank/DDBJ whole genome shotgun (WGS) entry which is preliminary data.</text>
</comment>
<dbReference type="PANTHER" id="PTHR33204:SF37">
    <property type="entry name" value="HTH-TYPE TRANSCRIPTIONAL REGULATOR YODB"/>
    <property type="match status" value="1"/>
</dbReference>
<protein>
    <submittedName>
        <fullName evidence="5">Helix-turn-helix transcriptional regulator</fullName>
    </submittedName>
</protein>
<organism evidence="5 6">
    <name type="scientific">Roseibium aggregatum</name>
    <dbReference type="NCBI Taxonomy" id="187304"/>
    <lineage>
        <taxon>Bacteria</taxon>
        <taxon>Pseudomonadati</taxon>
        <taxon>Pseudomonadota</taxon>
        <taxon>Alphaproteobacteria</taxon>
        <taxon>Hyphomicrobiales</taxon>
        <taxon>Stappiaceae</taxon>
        <taxon>Roseibium</taxon>
    </lineage>
</organism>
<evidence type="ECO:0000313" key="6">
    <source>
        <dbReference type="Proteomes" id="UP000664096"/>
    </source>
</evidence>
<dbReference type="GO" id="GO:0003677">
    <property type="term" value="F:DNA binding"/>
    <property type="evidence" value="ECO:0007669"/>
    <property type="project" value="UniProtKB-KW"/>
</dbReference>
<proteinExistence type="predicted"/>
<sequence>MVAKTEHRSRSGCPVACALDIVGDHWTLLIVRNLMFLGVHEYKDMLAAEEQISSSILSERLKKLEGEGLVASVPHPASKRRKFYFLTPMGKDLIHVMLELVLWSNRHLSVFLDIPKEKKAFLERDPAGFKAHVLAELDAWERQFLNNERSFAD</sequence>
<evidence type="ECO:0000313" key="5">
    <source>
        <dbReference type="EMBL" id="MBN9671100.1"/>
    </source>
</evidence>
<dbReference type="PROSITE" id="PS01117">
    <property type="entry name" value="HTH_MARR_1"/>
    <property type="match status" value="1"/>
</dbReference>
<dbReference type="InterPro" id="IPR023187">
    <property type="entry name" value="Tscrpt_reg_MarR-type_CS"/>
</dbReference>
<gene>
    <name evidence="5" type="ORF">JF539_12210</name>
</gene>
<evidence type="ECO:0000256" key="3">
    <source>
        <dbReference type="ARBA" id="ARBA00023163"/>
    </source>
</evidence>
<dbReference type="InterPro" id="IPR036390">
    <property type="entry name" value="WH_DNA-bd_sf"/>
</dbReference>
<dbReference type="EMBL" id="JAEKJZ010000002">
    <property type="protein sequence ID" value="MBN9671100.1"/>
    <property type="molecule type" value="Genomic_DNA"/>
</dbReference>
<dbReference type="Pfam" id="PF01638">
    <property type="entry name" value="HxlR"/>
    <property type="match status" value="1"/>
</dbReference>
<evidence type="ECO:0000259" key="4">
    <source>
        <dbReference type="PROSITE" id="PS51118"/>
    </source>
</evidence>
<dbReference type="RefSeq" id="WP_207140958.1">
    <property type="nucleotide sequence ID" value="NZ_JAEKJZ010000002.1"/>
</dbReference>
<dbReference type="AlphaFoldDB" id="A0A939J4E7"/>
<evidence type="ECO:0000256" key="1">
    <source>
        <dbReference type="ARBA" id="ARBA00023015"/>
    </source>
</evidence>